<dbReference type="Gene3D" id="1.10.40.90">
    <property type="match status" value="1"/>
</dbReference>
<dbReference type="GO" id="GO:0000428">
    <property type="term" value="C:DNA-directed RNA polymerase complex"/>
    <property type="evidence" value="ECO:0007669"/>
    <property type="project" value="UniProtKB-KW"/>
</dbReference>
<dbReference type="GO" id="GO:0003899">
    <property type="term" value="F:DNA-directed RNA polymerase activity"/>
    <property type="evidence" value="ECO:0007669"/>
    <property type="project" value="UniProtKB-UniRule"/>
</dbReference>
<dbReference type="EMBL" id="LWUJ01000011">
    <property type="protein sequence ID" value="OAL10355.1"/>
    <property type="molecule type" value="Genomic_DNA"/>
</dbReference>
<dbReference type="InterPro" id="IPR038120">
    <property type="entry name" value="Rpb1_funnel_sf"/>
</dbReference>
<evidence type="ECO:0000256" key="6">
    <source>
        <dbReference type="ARBA" id="ARBA00022723"/>
    </source>
</evidence>
<comment type="cofactor">
    <cofactor evidence="9">
        <name>Mg(2+)</name>
        <dbReference type="ChEBI" id="CHEBI:18420"/>
    </cofactor>
    <text evidence="9">Binds 1 Mg(2+) ion per subunit.</text>
</comment>
<evidence type="ECO:0000256" key="1">
    <source>
        <dbReference type="ARBA" id="ARBA00004026"/>
    </source>
</evidence>
<feature type="binding site" evidence="9">
    <location>
        <position position="1006"/>
    </location>
    <ligand>
        <name>Zn(2+)</name>
        <dbReference type="ChEBI" id="CHEBI:29105"/>
        <label>2</label>
    </ligand>
</feature>
<dbReference type="Proteomes" id="UP000077623">
    <property type="component" value="Unassembled WGS sequence"/>
</dbReference>
<evidence type="ECO:0000256" key="8">
    <source>
        <dbReference type="ARBA" id="ARBA00048552"/>
    </source>
</evidence>
<dbReference type="InterPro" id="IPR045867">
    <property type="entry name" value="DNA-dir_RpoC_beta_prime"/>
</dbReference>
<dbReference type="CDD" id="cd01609">
    <property type="entry name" value="RNAP_beta'_N"/>
    <property type="match status" value="1"/>
</dbReference>
<dbReference type="Gene3D" id="1.10.1790.20">
    <property type="match status" value="1"/>
</dbReference>
<dbReference type="SUPFAM" id="SSF64484">
    <property type="entry name" value="beta and beta-prime subunits of DNA dependent RNA-polymerase"/>
    <property type="match status" value="1"/>
</dbReference>
<evidence type="ECO:0000313" key="13">
    <source>
        <dbReference type="Proteomes" id="UP000077623"/>
    </source>
</evidence>
<dbReference type="Gene3D" id="1.10.150.390">
    <property type="match status" value="1"/>
</dbReference>
<keyword evidence="13" id="KW-1185">Reference proteome</keyword>
<evidence type="ECO:0000256" key="7">
    <source>
        <dbReference type="ARBA" id="ARBA00023163"/>
    </source>
</evidence>
<dbReference type="RefSeq" id="WP_187150197.1">
    <property type="nucleotide sequence ID" value="NZ_LWUJ01000011.1"/>
</dbReference>
<dbReference type="Pfam" id="PF04983">
    <property type="entry name" value="RNA_pol_Rpb1_3"/>
    <property type="match status" value="1"/>
</dbReference>
<dbReference type="Gene3D" id="2.40.40.20">
    <property type="match status" value="1"/>
</dbReference>
<feature type="binding site" evidence="9">
    <location>
        <position position="1009"/>
    </location>
    <ligand>
        <name>Zn(2+)</name>
        <dbReference type="ChEBI" id="CHEBI:29105"/>
        <label>2</label>
    </ligand>
</feature>
<dbReference type="InterPro" id="IPR007066">
    <property type="entry name" value="RNA_pol_Rpb1_3"/>
</dbReference>
<comment type="subunit">
    <text evidence="9">The RNAP catalytic core consists of 2 alpha, 1 beta, 1 beta' and 1 omega subunit. When a sigma factor is associated with the core the holoenzyme is formed, which can initiate transcription.</text>
</comment>
<feature type="domain" description="RNA polymerase N-terminal" evidence="11">
    <location>
        <begin position="312"/>
        <end position="600"/>
    </location>
</feature>
<dbReference type="InterPro" id="IPR000722">
    <property type="entry name" value="RNA_pol_asu"/>
</dbReference>
<feature type="binding site" evidence="9">
    <location>
        <position position="546"/>
    </location>
    <ligand>
        <name>Mg(2+)</name>
        <dbReference type="ChEBI" id="CHEBI:18420"/>
    </ligand>
</feature>
<dbReference type="GO" id="GO:0006351">
    <property type="term" value="P:DNA-templated transcription"/>
    <property type="evidence" value="ECO:0007669"/>
    <property type="project" value="UniProtKB-UniRule"/>
</dbReference>
<dbReference type="Gene3D" id="1.10.132.30">
    <property type="match status" value="1"/>
</dbReference>
<dbReference type="SMART" id="SM00663">
    <property type="entry name" value="RPOLA_N"/>
    <property type="match status" value="1"/>
</dbReference>
<dbReference type="GO" id="GO:0000287">
    <property type="term" value="F:magnesium ion binding"/>
    <property type="evidence" value="ECO:0007669"/>
    <property type="project" value="UniProtKB-UniRule"/>
</dbReference>
<feature type="binding site" evidence="9">
    <location>
        <position position="79"/>
    </location>
    <ligand>
        <name>Zn(2+)</name>
        <dbReference type="ChEBI" id="CHEBI:29105"/>
        <label>1</label>
    </ligand>
</feature>
<feature type="binding site" evidence="9">
    <location>
        <position position="923"/>
    </location>
    <ligand>
        <name>Zn(2+)</name>
        <dbReference type="ChEBI" id="CHEBI:29105"/>
        <label>2</label>
    </ligand>
</feature>
<evidence type="ECO:0000256" key="5">
    <source>
        <dbReference type="ARBA" id="ARBA00022695"/>
    </source>
</evidence>
<feature type="binding site" evidence="9">
    <location>
        <position position="92"/>
    </location>
    <ligand>
        <name>Zn(2+)</name>
        <dbReference type="ChEBI" id="CHEBI:29105"/>
        <label>1</label>
    </ligand>
</feature>
<evidence type="ECO:0000313" key="12">
    <source>
        <dbReference type="EMBL" id="OAL10355.1"/>
    </source>
</evidence>
<feature type="binding site" evidence="9">
    <location>
        <position position="95"/>
    </location>
    <ligand>
        <name>Zn(2+)</name>
        <dbReference type="ChEBI" id="CHEBI:29105"/>
        <label>1</label>
    </ligand>
</feature>
<comment type="catalytic activity">
    <reaction evidence="8 9 10">
        <text>RNA(n) + a ribonucleoside 5'-triphosphate = RNA(n+1) + diphosphate</text>
        <dbReference type="Rhea" id="RHEA:21248"/>
        <dbReference type="Rhea" id="RHEA-COMP:14527"/>
        <dbReference type="Rhea" id="RHEA-COMP:17342"/>
        <dbReference type="ChEBI" id="CHEBI:33019"/>
        <dbReference type="ChEBI" id="CHEBI:61557"/>
        <dbReference type="ChEBI" id="CHEBI:140395"/>
        <dbReference type="EC" id="2.7.7.6"/>
    </reaction>
</comment>
<keyword evidence="4 9" id="KW-0808">Transferase</keyword>
<dbReference type="GO" id="GO:0003677">
    <property type="term" value="F:DNA binding"/>
    <property type="evidence" value="ECO:0007669"/>
    <property type="project" value="UniProtKB-UniRule"/>
</dbReference>
<dbReference type="Pfam" id="PF04998">
    <property type="entry name" value="RNA_pol_Rpb1_5"/>
    <property type="match status" value="1"/>
</dbReference>
<comment type="cofactor">
    <cofactor evidence="9">
        <name>Zn(2+)</name>
        <dbReference type="ChEBI" id="CHEBI:29105"/>
    </cofactor>
    <text evidence="9">Binds 2 Zn(2+) ions per subunit.</text>
</comment>
<dbReference type="InterPro" id="IPR006592">
    <property type="entry name" value="RNA_pol_N"/>
</dbReference>
<dbReference type="InterPro" id="IPR044893">
    <property type="entry name" value="RNA_pol_Rpb1_clamp_domain"/>
</dbReference>
<dbReference type="Pfam" id="PF05000">
    <property type="entry name" value="RNA_pol_Rpb1_4"/>
    <property type="match status" value="1"/>
</dbReference>
<dbReference type="Pfam" id="PF04997">
    <property type="entry name" value="RNA_pol_Rpb1_1"/>
    <property type="match status" value="1"/>
</dbReference>
<sequence>MARSDFRNTNTAKAQKKNGNEFSIKALQISLAAPEYIRSLSKGEVTTFETINYKTLKPEKNGLFCESIFGPIKDYECSCGKYKQVKYKGKRCEKCKVCITQSLVRRDWMGHIELACPVAHIWMTKELPLPAKISLILGIKYKHVEEVVYFVNYIVLDPGHLLIDEKPIFSELEIIDVSSSKNSVISLSKLRTLLRTIYEGIQKEHPETFQTDLNYQQGRAYYKALSSSNLPFSIMDMFEYLEKHTGLKVGIGAEAIYDLLKKIDLDSLEYKLNQEINLNFQHGVNYQDPKIRKILSRLQVIRWFKESKNRPEWMILKVIPVIPPDLRPIIQLSGGRFTSSDINTFYRRIIVRNDRLARILKLNVAHIISNNEKRMLQEAVDSLIDNSSRKRPLTARDRHPLKSITDHLKGKQGLFRQNLLGKRVDYSGRSVIVVGPELKMYQVGLPILMILALFKPFIISELIKKTDDFGVEKTPIAPNIKTASKMILEQDDEIWPVVHKVIRERPVLLNRAPTLHRLGIQAFEPILVEGKAICLHPLVTTAFNADFDGDQMAVHLPLSSEAVHEARSVLLAPWQILGPKDGKPIVTPSQDMVLGIYHLTTEDKAEKGTGMLFSSPEEVIHVYQIGGVDLNAIIAISTNSFGTKRFPKEGILITTPGKIIFNAHLPASYKFVNQSKGMWVDEADILDPRVDRFEFIEKYQEKEPFAKNIISKLIEDLHDNYTCQELAPILDSIKNLGFEYSTKSCTTISAFDVPKFVEKYSLIEEADKLVEQQKRFFKKGLVTSDEKYKNVIAIWSSVKDKVSDQIKNLLSGAEYKNNPIVIMAKSGARGNVSNFIQLSGMRGLMNKSYNYDQNADTKVIRDIIEVPIKHSFIEGLSVIEYFNSSYGARKGMTDTAMKTAKSGYTTRKLVDAAQEVIVKVHDCGSNKGLLIEEIRDSEHAFPIKTLRDRILYKCAHVDVLHPESGEVIVPANEVITKELARKIEEAGIKQVQVRSVLHCRLKQGVCQRCFGYDLTTKKLIDIGTSIGVIAAQSVGEPATQLTMRTFHSGGVAGEANISQGFERLRQLLEIVAPKKWETAVISEINGTVESIEIKDDEKVVTVVNDINRREYSVDLNLPVLVKKGQKVNFGDRLCGGSIDLKKLLEVSGIEAVRQYIVQEILKVYWIQGIDISEKYIEIVVRQLTSRLKILSPNDSKWAMNEVVDYTTFAQECTKYLLDGKTPPIAVNIIFGLEEVPEKTNSFLAAASFQDTKKILTDACVKGQIDYLNSLKENIMVGNLIPAGTGLKTSEEVIQDENSHDVFNY</sequence>
<dbReference type="InterPro" id="IPR007080">
    <property type="entry name" value="RNA_pol_Rpb1_1"/>
</dbReference>
<feature type="binding site" evidence="9">
    <location>
        <position position="77"/>
    </location>
    <ligand>
        <name>Zn(2+)</name>
        <dbReference type="ChEBI" id="CHEBI:29105"/>
        <label>1</label>
    </ligand>
</feature>
<dbReference type="Pfam" id="PF00623">
    <property type="entry name" value="RNA_pol_Rpb1_2"/>
    <property type="match status" value="1"/>
</dbReference>
<dbReference type="NCBIfam" id="TIGR02386">
    <property type="entry name" value="rpoC_TIGR"/>
    <property type="match status" value="1"/>
</dbReference>
<dbReference type="PANTHER" id="PTHR19376:SF54">
    <property type="entry name" value="DNA-DIRECTED RNA POLYMERASE SUBUNIT BETA"/>
    <property type="match status" value="1"/>
</dbReference>
<reference evidence="13" key="1">
    <citation type="submission" date="2016-04" db="EMBL/GenBank/DDBJ databases">
        <authorList>
            <person name="Quiroz-Castaneda R.E."/>
            <person name="Martinez-Ocampo F."/>
        </authorList>
    </citation>
    <scope>NUCLEOTIDE SEQUENCE [LARGE SCALE GENOMIC DNA]</scope>
    <source>
        <strain evidence="13">INIFAP01</strain>
    </source>
</reference>
<evidence type="ECO:0000256" key="3">
    <source>
        <dbReference type="ARBA" id="ARBA00022478"/>
    </source>
</evidence>
<keyword evidence="6 9" id="KW-0479">Metal-binding</keyword>
<comment type="caution">
    <text evidence="12">The sequence shown here is derived from an EMBL/GenBank/DDBJ whole genome shotgun (WGS) entry which is preliminary data.</text>
</comment>
<gene>
    <name evidence="9" type="primary">rpoC</name>
    <name evidence="12" type="ORF">A6V39_02870</name>
</gene>
<dbReference type="STRING" id="432608.A6V39_02870"/>
<dbReference type="Gene3D" id="1.10.274.100">
    <property type="entry name" value="RNA polymerase Rpb1, domain 3"/>
    <property type="match status" value="1"/>
</dbReference>
<dbReference type="InterPro" id="IPR042102">
    <property type="entry name" value="RNA_pol_Rpb1_3_sf"/>
</dbReference>
<accession>A0A1A9QEH1</accession>
<dbReference type="EC" id="2.7.7.6" evidence="9"/>
<dbReference type="InterPro" id="IPR012754">
    <property type="entry name" value="DNA-dir_RpoC_beta_prime_bact"/>
</dbReference>
<dbReference type="InterPro" id="IPR007083">
    <property type="entry name" value="RNA_pol_Rpb1_4"/>
</dbReference>
<dbReference type="GO" id="GO:0008270">
    <property type="term" value="F:zinc ion binding"/>
    <property type="evidence" value="ECO:0007669"/>
    <property type="project" value="UniProtKB-UniRule"/>
</dbReference>
<feature type="binding site" evidence="9">
    <location>
        <position position="999"/>
    </location>
    <ligand>
        <name>Zn(2+)</name>
        <dbReference type="ChEBI" id="CHEBI:29105"/>
        <label>2</label>
    </ligand>
</feature>
<organism evidence="12 13">
    <name type="scientific">Candidatus Mycoplasma haematobovis</name>
    <dbReference type="NCBI Taxonomy" id="432608"/>
    <lineage>
        <taxon>Bacteria</taxon>
        <taxon>Bacillati</taxon>
        <taxon>Mycoplasmatota</taxon>
        <taxon>Mollicutes</taxon>
        <taxon>Mycoplasmataceae</taxon>
        <taxon>Mycoplasma</taxon>
    </lineage>
</organism>
<evidence type="ECO:0000256" key="2">
    <source>
        <dbReference type="ARBA" id="ARBA00006460"/>
    </source>
</evidence>
<evidence type="ECO:0000259" key="11">
    <source>
        <dbReference type="SMART" id="SM00663"/>
    </source>
</evidence>
<keyword evidence="9" id="KW-0862">Zinc</keyword>
<dbReference type="HAMAP" id="MF_01322">
    <property type="entry name" value="RNApol_bact_RpoC"/>
    <property type="match status" value="1"/>
</dbReference>
<name>A0A1A9QEH1_9MOLU</name>
<protein>
    <recommendedName>
        <fullName evidence="9">DNA-directed RNA polymerase subunit beta'</fullName>
        <shortName evidence="9">RNAP subunit beta'</shortName>
        <ecNumber evidence="9">2.7.7.6</ecNumber>
    </recommendedName>
    <alternativeName>
        <fullName evidence="9">RNA polymerase subunit beta'</fullName>
    </alternativeName>
    <alternativeName>
        <fullName evidence="9">Transcriptase subunit beta'</fullName>
    </alternativeName>
</protein>
<keyword evidence="3 9" id="KW-0240">DNA-directed RNA polymerase</keyword>
<keyword evidence="5 9" id="KW-0548">Nucleotidyltransferase</keyword>
<keyword evidence="7 9" id="KW-0804">Transcription</keyword>
<evidence type="ECO:0000256" key="4">
    <source>
        <dbReference type="ARBA" id="ARBA00022679"/>
    </source>
</evidence>
<dbReference type="Gene3D" id="2.40.50.100">
    <property type="match status" value="1"/>
</dbReference>
<evidence type="ECO:0000256" key="9">
    <source>
        <dbReference type="HAMAP-Rule" id="MF_01322"/>
    </source>
</evidence>
<dbReference type="Gene3D" id="4.10.860.120">
    <property type="entry name" value="RNA polymerase II, clamp domain"/>
    <property type="match status" value="1"/>
</dbReference>
<proteinExistence type="inferred from homology"/>
<dbReference type="CDD" id="cd02655">
    <property type="entry name" value="RNAP_beta'_C"/>
    <property type="match status" value="1"/>
</dbReference>
<feature type="binding site" evidence="9">
    <location>
        <position position="548"/>
    </location>
    <ligand>
        <name>Mg(2+)</name>
        <dbReference type="ChEBI" id="CHEBI:18420"/>
    </ligand>
</feature>
<comment type="function">
    <text evidence="1 9 10">DNA-dependent RNA polymerase catalyzes the transcription of DNA into RNA using the four ribonucleoside triphosphates as substrates.</text>
</comment>
<keyword evidence="9" id="KW-0460">Magnesium</keyword>
<comment type="similarity">
    <text evidence="2 9 10">Belongs to the RNA polymerase beta' chain family.</text>
</comment>
<feature type="binding site" evidence="9">
    <location>
        <position position="550"/>
    </location>
    <ligand>
        <name>Mg(2+)</name>
        <dbReference type="ChEBI" id="CHEBI:18420"/>
    </ligand>
</feature>
<dbReference type="PANTHER" id="PTHR19376">
    <property type="entry name" value="DNA-DIRECTED RNA POLYMERASE"/>
    <property type="match status" value="1"/>
</dbReference>
<dbReference type="InterPro" id="IPR007081">
    <property type="entry name" value="RNA_pol_Rpb1_5"/>
</dbReference>
<evidence type="ECO:0000256" key="10">
    <source>
        <dbReference type="RuleBase" id="RU004279"/>
    </source>
</evidence>